<evidence type="ECO:0000313" key="2">
    <source>
        <dbReference type="Proteomes" id="UP001415857"/>
    </source>
</evidence>
<gene>
    <name evidence="1" type="ORF">L1049_002161</name>
</gene>
<reference evidence="1 2" key="1">
    <citation type="journal article" date="2024" name="Plant J.">
        <title>Genome sequences and population genomics reveal climatic adaptation and genomic divergence between two closely related sweetgum species.</title>
        <authorList>
            <person name="Xu W.Q."/>
            <person name="Ren C.Q."/>
            <person name="Zhang X.Y."/>
            <person name="Comes H.P."/>
            <person name="Liu X.H."/>
            <person name="Li Y.G."/>
            <person name="Kettle C.J."/>
            <person name="Jalonen R."/>
            <person name="Gaisberger H."/>
            <person name="Ma Y.Z."/>
            <person name="Qiu Y.X."/>
        </authorList>
    </citation>
    <scope>NUCLEOTIDE SEQUENCE [LARGE SCALE GENOMIC DNA]</scope>
    <source>
        <strain evidence="1">Hangzhou</strain>
    </source>
</reference>
<evidence type="ECO:0000313" key="1">
    <source>
        <dbReference type="EMBL" id="KAK9271797.1"/>
    </source>
</evidence>
<organism evidence="1 2">
    <name type="scientific">Liquidambar formosana</name>
    <name type="common">Formosan gum</name>
    <dbReference type="NCBI Taxonomy" id="63359"/>
    <lineage>
        <taxon>Eukaryota</taxon>
        <taxon>Viridiplantae</taxon>
        <taxon>Streptophyta</taxon>
        <taxon>Embryophyta</taxon>
        <taxon>Tracheophyta</taxon>
        <taxon>Spermatophyta</taxon>
        <taxon>Magnoliopsida</taxon>
        <taxon>eudicotyledons</taxon>
        <taxon>Gunneridae</taxon>
        <taxon>Pentapetalae</taxon>
        <taxon>Saxifragales</taxon>
        <taxon>Altingiaceae</taxon>
        <taxon>Liquidambar</taxon>
    </lineage>
</organism>
<name>A0AAP0R6F9_LIQFO</name>
<sequence length="124" mass="14091">MKYSQFIMIRDYHEAETASCFSSATDFAICSTETRINFDGARDRQGQRGAGRILVTVHVNRYYLSAQYFKESFIREAENSGFLDGLIQEIESNNQNVQIEGDLQILINALIAQRFSSIDNVHNG</sequence>
<accession>A0AAP0R6F9</accession>
<dbReference type="Proteomes" id="UP001415857">
    <property type="component" value="Unassembled WGS sequence"/>
</dbReference>
<protein>
    <submittedName>
        <fullName evidence="1">Uncharacterized protein</fullName>
    </submittedName>
</protein>
<dbReference type="EMBL" id="JBBPBK010000013">
    <property type="protein sequence ID" value="KAK9271797.1"/>
    <property type="molecule type" value="Genomic_DNA"/>
</dbReference>
<comment type="caution">
    <text evidence="1">The sequence shown here is derived from an EMBL/GenBank/DDBJ whole genome shotgun (WGS) entry which is preliminary data.</text>
</comment>
<proteinExistence type="predicted"/>
<keyword evidence="2" id="KW-1185">Reference proteome</keyword>
<dbReference type="AlphaFoldDB" id="A0AAP0R6F9"/>